<dbReference type="EMBL" id="CM037162">
    <property type="protein sequence ID" value="KAH7863414.1"/>
    <property type="molecule type" value="Genomic_DNA"/>
</dbReference>
<evidence type="ECO:0000313" key="2">
    <source>
        <dbReference type="Proteomes" id="UP000828048"/>
    </source>
</evidence>
<accession>A0ACB7ZC59</accession>
<proteinExistence type="predicted"/>
<keyword evidence="2" id="KW-1185">Reference proteome</keyword>
<reference evidence="1 2" key="1">
    <citation type="journal article" date="2021" name="Hortic Res">
        <title>High-quality reference genome and annotation aids understanding of berry development for evergreen blueberry (Vaccinium darrowii).</title>
        <authorList>
            <person name="Yu J."/>
            <person name="Hulse-Kemp A.M."/>
            <person name="Babiker E."/>
            <person name="Staton M."/>
        </authorList>
    </citation>
    <scope>NUCLEOTIDE SEQUENCE [LARGE SCALE GENOMIC DNA]</scope>
    <source>
        <strain evidence="2">cv. NJ 8807/NJ 8810</strain>
        <tissue evidence="1">Young leaf</tissue>
    </source>
</reference>
<evidence type="ECO:0000313" key="1">
    <source>
        <dbReference type="EMBL" id="KAH7863414.1"/>
    </source>
</evidence>
<comment type="caution">
    <text evidence="1">The sequence shown here is derived from an EMBL/GenBank/DDBJ whole genome shotgun (WGS) entry which is preliminary data.</text>
</comment>
<dbReference type="Proteomes" id="UP000828048">
    <property type="component" value="Chromosome 12"/>
</dbReference>
<protein>
    <submittedName>
        <fullName evidence="1">Uncharacterized protein</fullName>
    </submittedName>
</protein>
<sequence>MLHHSTIIPHSPLQHHQQVSLSSPLPHYLYFPSGLRSSSTSLRIVRISEAHNNSNKDPVVKSTTGWSALYKRISFMRNPEMGAGFVLNQHVKEGKRVSKWELWRIAQKLRQFGMYKLALEVYEWMNDRAQKFSISSTDAAIQLGLIAKVRGILDAEDFFLKLSDEFKDTRTYGALLNAYVQAKSREKAESLIEKMKAESCVTHSQPFNVMMNLYVNLKVYDKVDLVALEMRQKNIRLDKYSYNILLSSCGAQGSVEKMEQVFEQMMESHIRPDWTTFSTMATTYTKLGQFEKAETCIKKVESRIKGWNKTPYHYLINLYTSVGKREEVYRIWNVYKSIFPCVPNFSYFTMISSLIRLGDIEGAERLYEEWQLVKSSFDPRIVNVLMFCYVRNGLLEKAEALFDQMTLLGGKPNSKTWETLAERYIGENRVSDALSCLREALTIDGSKKKWKPRPCNVFSIIKICEQNGDTESKDVLMGLMRQVGCFEDEAYMSYISSTYEKVLSPDEVDEDNNGDPSEKLMNMLLRNGFI</sequence>
<organism evidence="1 2">
    <name type="scientific">Vaccinium darrowii</name>
    <dbReference type="NCBI Taxonomy" id="229202"/>
    <lineage>
        <taxon>Eukaryota</taxon>
        <taxon>Viridiplantae</taxon>
        <taxon>Streptophyta</taxon>
        <taxon>Embryophyta</taxon>
        <taxon>Tracheophyta</taxon>
        <taxon>Spermatophyta</taxon>
        <taxon>Magnoliopsida</taxon>
        <taxon>eudicotyledons</taxon>
        <taxon>Gunneridae</taxon>
        <taxon>Pentapetalae</taxon>
        <taxon>asterids</taxon>
        <taxon>Ericales</taxon>
        <taxon>Ericaceae</taxon>
        <taxon>Vaccinioideae</taxon>
        <taxon>Vaccinieae</taxon>
        <taxon>Vaccinium</taxon>
    </lineage>
</organism>
<gene>
    <name evidence="1" type="ORF">Vadar_017200</name>
</gene>
<name>A0ACB7ZC59_9ERIC</name>